<dbReference type="OrthoDB" id="571373at2"/>
<feature type="region of interest" description="Disordered" evidence="1">
    <location>
        <begin position="165"/>
        <end position="188"/>
    </location>
</feature>
<evidence type="ECO:0000313" key="4">
    <source>
        <dbReference type="EMBL" id="MDX5894990.1"/>
    </source>
</evidence>
<evidence type="ECO:0000256" key="1">
    <source>
        <dbReference type="SAM" id="MobiDB-lite"/>
    </source>
</evidence>
<evidence type="ECO:0008006" key="6">
    <source>
        <dbReference type="Google" id="ProtNLM"/>
    </source>
</evidence>
<organism evidence="3 5">
    <name type="scientific">Rubrobacter radiotolerans</name>
    <name type="common">Arthrobacter radiotolerans</name>
    <dbReference type="NCBI Taxonomy" id="42256"/>
    <lineage>
        <taxon>Bacteria</taxon>
        <taxon>Bacillati</taxon>
        <taxon>Actinomycetota</taxon>
        <taxon>Rubrobacteria</taxon>
        <taxon>Rubrobacterales</taxon>
        <taxon>Rubrobacteraceae</taxon>
        <taxon>Rubrobacter</taxon>
    </lineage>
</organism>
<dbReference type="RefSeq" id="WP_038682831.1">
    <property type="nucleotide sequence ID" value="NZ_CP007514.1"/>
</dbReference>
<reference evidence="3 5" key="1">
    <citation type="submission" date="2014-03" db="EMBL/GenBank/DDBJ databases">
        <title>Complete genome sequence of the Radio-Resistant Rubrobacter radiotolerans RSPS-4.</title>
        <authorList>
            <person name="Egas C.C."/>
            <person name="Barroso C.C."/>
            <person name="Froufe H.J.C."/>
            <person name="Pacheco J.J."/>
            <person name="Albuquerque L.L."/>
            <person name="da Costa M.M.S."/>
        </authorList>
    </citation>
    <scope>NUCLEOTIDE SEQUENCE [LARGE SCALE GENOMIC DNA]</scope>
    <source>
        <strain evidence="3 5">RSPS-4</strain>
    </source>
</reference>
<dbReference type="AlphaFoldDB" id="A0A023X6H5"/>
<feature type="chain" id="PRO_5001526101" description="Polymer-forming cytoskeletal" evidence="2">
    <location>
        <begin position="26"/>
        <end position="188"/>
    </location>
</feature>
<dbReference type="InterPro" id="IPR012332">
    <property type="entry name" value="Autotransporter_pectin_lyase_C"/>
</dbReference>
<dbReference type="Gene3D" id="2.160.20.20">
    <property type="match status" value="1"/>
</dbReference>
<evidence type="ECO:0000313" key="5">
    <source>
        <dbReference type="Proteomes" id="UP000025229"/>
    </source>
</evidence>
<feature type="signal peptide" evidence="2">
    <location>
        <begin position="1"/>
        <end position="25"/>
    </location>
</feature>
<proteinExistence type="predicted"/>
<dbReference type="eggNOG" id="ENOG5030I10">
    <property type="taxonomic scope" value="Bacteria"/>
</dbReference>
<accession>A0A023X6H5</accession>
<name>A0A023X6H5_RUBRA</name>
<gene>
    <name evidence="3" type="ORF">RradSPS_2302</name>
    <name evidence="4" type="ORF">SIL72_13265</name>
</gene>
<dbReference type="Proteomes" id="UP000025229">
    <property type="component" value="Chromosome"/>
</dbReference>
<evidence type="ECO:0000313" key="3">
    <source>
        <dbReference type="EMBL" id="AHY47585.1"/>
    </source>
</evidence>
<sequence length="188" mass="19258">MKKTLATAVAAGVVAMVVAMPQALADDRVCRGTIGAATTDNIVVPQGATCTLSGTKVEGNVKVKNGAKLYAKGVRVDGNIQSEGFSVVQVSQRSSVGGDIQLDKGLRGGSAFVGGSTIDGNLQLKENYASITAQNNTIRGNLQAESNRGGLVFKNNRISGSFQCKQNNPAPTGGGNTAGDKEGQCSRL</sequence>
<keyword evidence="5" id="KW-1185">Reference proteome</keyword>
<dbReference type="SUPFAM" id="SSF51126">
    <property type="entry name" value="Pectin lyase-like"/>
    <property type="match status" value="1"/>
</dbReference>
<feature type="compositionally biased region" description="Basic and acidic residues" evidence="1">
    <location>
        <begin position="179"/>
        <end position="188"/>
    </location>
</feature>
<dbReference type="STRING" id="42256.RradSPS_2302"/>
<dbReference type="HOGENOM" id="CLU_115319_0_0_11"/>
<dbReference type="Proteomes" id="UP001281130">
    <property type="component" value="Unassembled WGS sequence"/>
</dbReference>
<protein>
    <recommendedName>
        <fullName evidence="6">Polymer-forming cytoskeletal</fullName>
    </recommendedName>
</protein>
<dbReference type="EMBL" id="JAWXXX010000001">
    <property type="protein sequence ID" value="MDX5894990.1"/>
    <property type="molecule type" value="Genomic_DNA"/>
</dbReference>
<keyword evidence="2" id="KW-0732">Signal</keyword>
<reference evidence="4" key="2">
    <citation type="submission" date="2023-11" db="EMBL/GenBank/DDBJ databases">
        <title>MicrobeMod: A computational toolkit for identifying prokaryotic methylation and restriction-modification with nanopore sequencing.</title>
        <authorList>
            <person name="Crits-Christoph A."/>
            <person name="Kang S.C."/>
            <person name="Lee H."/>
            <person name="Ostrov N."/>
        </authorList>
    </citation>
    <scope>NUCLEOTIDE SEQUENCE</scope>
    <source>
        <strain evidence="4">ATCC 51242</strain>
    </source>
</reference>
<dbReference type="KEGG" id="rrd:RradSPS_2302"/>
<dbReference type="EMBL" id="CP007514">
    <property type="protein sequence ID" value="AHY47585.1"/>
    <property type="molecule type" value="Genomic_DNA"/>
</dbReference>
<dbReference type="InterPro" id="IPR011050">
    <property type="entry name" value="Pectin_lyase_fold/virulence"/>
</dbReference>
<evidence type="ECO:0000256" key="2">
    <source>
        <dbReference type="SAM" id="SignalP"/>
    </source>
</evidence>